<proteinExistence type="inferred from homology"/>
<evidence type="ECO:0000256" key="7">
    <source>
        <dbReference type="ARBA" id="ARBA00023002"/>
    </source>
</evidence>
<dbReference type="InterPro" id="IPR050665">
    <property type="entry name" value="Cytochrome_P450_Monooxygen"/>
</dbReference>
<dbReference type="InterPro" id="IPR036396">
    <property type="entry name" value="Cyt_P450_sf"/>
</dbReference>
<dbReference type="GO" id="GO:0016020">
    <property type="term" value="C:membrane"/>
    <property type="evidence" value="ECO:0007669"/>
    <property type="project" value="UniProtKB-SubCell"/>
</dbReference>
<dbReference type="PANTHER" id="PTHR24282:SF196">
    <property type="entry name" value="CYTOCHROME P450 714C2"/>
    <property type="match status" value="1"/>
</dbReference>
<keyword evidence="7" id="KW-0560">Oxidoreductase</keyword>
<keyword evidence="6" id="KW-1133">Transmembrane helix</keyword>
<keyword evidence="4" id="KW-0812">Transmembrane</keyword>
<evidence type="ECO:0000256" key="10">
    <source>
        <dbReference type="ARBA" id="ARBA00023136"/>
    </source>
</evidence>
<evidence type="ECO:0000313" key="11">
    <source>
        <dbReference type="EMBL" id="CAK9185701.1"/>
    </source>
</evidence>
<gene>
    <name evidence="11" type="ORF">ILEXP_LOCUS56118</name>
</gene>
<evidence type="ECO:0000256" key="4">
    <source>
        <dbReference type="ARBA" id="ARBA00022692"/>
    </source>
</evidence>
<sequence length="132" mass="14787">MGNLQNLYINDPEALKEMSTCTSPDFGRPSFQQKILEPLLGQGIVNSSGAIWAYQRKIIAPELYMDKIKLRAQLEPGETVQCGEDGNQQIAINQENNWGRSADAATEQERKAIGGTRTSIEHFEENLWRCSS</sequence>
<dbReference type="EMBL" id="CAUOFW020009391">
    <property type="protein sequence ID" value="CAK9185701.1"/>
    <property type="molecule type" value="Genomic_DNA"/>
</dbReference>
<organism evidence="11 12">
    <name type="scientific">Ilex paraguariensis</name>
    <name type="common">yerba mate</name>
    <dbReference type="NCBI Taxonomy" id="185542"/>
    <lineage>
        <taxon>Eukaryota</taxon>
        <taxon>Viridiplantae</taxon>
        <taxon>Streptophyta</taxon>
        <taxon>Embryophyta</taxon>
        <taxon>Tracheophyta</taxon>
        <taxon>Spermatophyta</taxon>
        <taxon>Magnoliopsida</taxon>
        <taxon>eudicotyledons</taxon>
        <taxon>Gunneridae</taxon>
        <taxon>Pentapetalae</taxon>
        <taxon>asterids</taxon>
        <taxon>campanulids</taxon>
        <taxon>Aquifoliales</taxon>
        <taxon>Aquifoliaceae</taxon>
        <taxon>Ilex</taxon>
    </lineage>
</organism>
<dbReference type="GO" id="GO:0046872">
    <property type="term" value="F:metal ion binding"/>
    <property type="evidence" value="ECO:0007669"/>
    <property type="project" value="UniProtKB-KW"/>
</dbReference>
<dbReference type="PANTHER" id="PTHR24282">
    <property type="entry name" value="CYTOCHROME P450 FAMILY MEMBER"/>
    <property type="match status" value="1"/>
</dbReference>
<evidence type="ECO:0000256" key="1">
    <source>
        <dbReference type="ARBA" id="ARBA00004370"/>
    </source>
</evidence>
<reference evidence="11 12" key="1">
    <citation type="submission" date="2024-02" db="EMBL/GenBank/DDBJ databases">
        <authorList>
            <person name="Vignale AGUSTIN F."/>
            <person name="Sosa J E."/>
            <person name="Modenutti C."/>
        </authorList>
    </citation>
    <scope>NUCLEOTIDE SEQUENCE [LARGE SCALE GENOMIC DNA]</scope>
</reference>
<keyword evidence="3" id="KW-0349">Heme</keyword>
<keyword evidence="8" id="KW-0408">Iron</keyword>
<evidence type="ECO:0008006" key="13">
    <source>
        <dbReference type="Google" id="ProtNLM"/>
    </source>
</evidence>
<dbReference type="AlphaFoldDB" id="A0ABC8UX93"/>
<evidence type="ECO:0000256" key="5">
    <source>
        <dbReference type="ARBA" id="ARBA00022723"/>
    </source>
</evidence>
<evidence type="ECO:0000256" key="8">
    <source>
        <dbReference type="ARBA" id="ARBA00023004"/>
    </source>
</evidence>
<comment type="caution">
    <text evidence="11">The sequence shown here is derived from an EMBL/GenBank/DDBJ whole genome shotgun (WGS) entry which is preliminary data.</text>
</comment>
<evidence type="ECO:0000256" key="9">
    <source>
        <dbReference type="ARBA" id="ARBA00023033"/>
    </source>
</evidence>
<keyword evidence="10" id="KW-0472">Membrane</keyword>
<dbReference type="GO" id="GO:0004497">
    <property type="term" value="F:monooxygenase activity"/>
    <property type="evidence" value="ECO:0007669"/>
    <property type="project" value="UniProtKB-KW"/>
</dbReference>
<keyword evidence="12" id="KW-1185">Reference proteome</keyword>
<evidence type="ECO:0000256" key="2">
    <source>
        <dbReference type="ARBA" id="ARBA00010617"/>
    </source>
</evidence>
<dbReference type="Gene3D" id="1.10.630.10">
    <property type="entry name" value="Cytochrome P450"/>
    <property type="match status" value="1"/>
</dbReference>
<comment type="similarity">
    <text evidence="2">Belongs to the cytochrome P450 family.</text>
</comment>
<evidence type="ECO:0000256" key="6">
    <source>
        <dbReference type="ARBA" id="ARBA00022989"/>
    </source>
</evidence>
<accession>A0ABC8UX93</accession>
<name>A0ABC8UX93_9AQUA</name>
<evidence type="ECO:0000256" key="3">
    <source>
        <dbReference type="ARBA" id="ARBA00022617"/>
    </source>
</evidence>
<dbReference type="Proteomes" id="UP001642360">
    <property type="component" value="Unassembled WGS sequence"/>
</dbReference>
<keyword evidence="9" id="KW-0503">Monooxygenase</keyword>
<protein>
    <recommendedName>
        <fullName evidence="13">Cytochrome P450</fullName>
    </recommendedName>
</protein>
<dbReference type="SUPFAM" id="SSF48264">
    <property type="entry name" value="Cytochrome P450"/>
    <property type="match status" value="1"/>
</dbReference>
<keyword evidence="5" id="KW-0479">Metal-binding</keyword>
<comment type="subcellular location">
    <subcellularLocation>
        <location evidence="1">Membrane</location>
    </subcellularLocation>
</comment>
<evidence type="ECO:0000313" key="12">
    <source>
        <dbReference type="Proteomes" id="UP001642360"/>
    </source>
</evidence>